<gene>
    <name evidence="1" type="ORF">ARMOST_02351</name>
</gene>
<dbReference type="Proteomes" id="UP000219338">
    <property type="component" value="Unassembled WGS sequence"/>
</dbReference>
<organism evidence="1 2">
    <name type="scientific">Armillaria ostoyae</name>
    <name type="common">Armillaria root rot fungus</name>
    <dbReference type="NCBI Taxonomy" id="47428"/>
    <lineage>
        <taxon>Eukaryota</taxon>
        <taxon>Fungi</taxon>
        <taxon>Dikarya</taxon>
        <taxon>Basidiomycota</taxon>
        <taxon>Agaricomycotina</taxon>
        <taxon>Agaricomycetes</taxon>
        <taxon>Agaricomycetidae</taxon>
        <taxon>Agaricales</taxon>
        <taxon>Marasmiineae</taxon>
        <taxon>Physalacriaceae</taxon>
        <taxon>Armillaria</taxon>
    </lineage>
</organism>
<dbReference type="EMBL" id="FUEG01000001">
    <property type="protein sequence ID" value="SJK99066.1"/>
    <property type="molecule type" value="Genomic_DNA"/>
</dbReference>
<protein>
    <submittedName>
        <fullName evidence="1">Uncharacterized protein</fullName>
    </submittedName>
</protein>
<reference evidence="2" key="1">
    <citation type="journal article" date="2017" name="Nat. Ecol. Evol.">
        <title>Genome expansion and lineage-specific genetic innovations in the forest pathogenic fungi Armillaria.</title>
        <authorList>
            <person name="Sipos G."/>
            <person name="Prasanna A.N."/>
            <person name="Walter M.C."/>
            <person name="O'Connor E."/>
            <person name="Balint B."/>
            <person name="Krizsan K."/>
            <person name="Kiss B."/>
            <person name="Hess J."/>
            <person name="Varga T."/>
            <person name="Slot J."/>
            <person name="Riley R."/>
            <person name="Boka B."/>
            <person name="Rigling D."/>
            <person name="Barry K."/>
            <person name="Lee J."/>
            <person name="Mihaltcheva S."/>
            <person name="LaButti K."/>
            <person name="Lipzen A."/>
            <person name="Waldron R."/>
            <person name="Moloney N.M."/>
            <person name="Sperisen C."/>
            <person name="Kredics L."/>
            <person name="Vagvoelgyi C."/>
            <person name="Patrignani A."/>
            <person name="Fitzpatrick D."/>
            <person name="Nagy I."/>
            <person name="Doyle S."/>
            <person name="Anderson J.B."/>
            <person name="Grigoriev I.V."/>
            <person name="Gueldener U."/>
            <person name="Muensterkoetter M."/>
            <person name="Nagy L.G."/>
        </authorList>
    </citation>
    <scope>NUCLEOTIDE SEQUENCE [LARGE SCALE GENOMIC DNA]</scope>
    <source>
        <strain evidence="2">C18/9</strain>
    </source>
</reference>
<dbReference type="AlphaFoldDB" id="A0A284QRH4"/>
<accession>A0A284QRH4</accession>
<evidence type="ECO:0000313" key="2">
    <source>
        <dbReference type="Proteomes" id="UP000219338"/>
    </source>
</evidence>
<keyword evidence="2" id="KW-1185">Reference proteome</keyword>
<name>A0A284QRH4_ARMOS</name>
<proteinExistence type="predicted"/>
<evidence type="ECO:0000313" key="1">
    <source>
        <dbReference type="EMBL" id="SJK99066.1"/>
    </source>
</evidence>
<sequence>MNRTLTSAGGVTLIEKAGRLSSYPGTVLGPDWAEAKIEKGRIPSENFKFYPV</sequence>